<dbReference type="GeneID" id="41991510"/>
<dbReference type="EMBL" id="QKXC01000043">
    <property type="protein sequence ID" value="RBR25156.1"/>
    <property type="molecule type" value="Genomic_DNA"/>
</dbReference>
<organism evidence="2 3">
    <name type="scientific">Fusarium coffeatum</name>
    <dbReference type="NCBI Taxonomy" id="231269"/>
    <lineage>
        <taxon>Eukaryota</taxon>
        <taxon>Fungi</taxon>
        <taxon>Dikarya</taxon>
        <taxon>Ascomycota</taxon>
        <taxon>Pezizomycotina</taxon>
        <taxon>Sordariomycetes</taxon>
        <taxon>Hypocreomycetidae</taxon>
        <taxon>Hypocreales</taxon>
        <taxon>Nectriaceae</taxon>
        <taxon>Fusarium</taxon>
        <taxon>Fusarium incarnatum-equiseti species complex</taxon>
    </lineage>
</organism>
<accession>A0A366S902</accession>
<evidence type="ECO:0000313" key="3">
    <source>
        <dbReference type="Proteomes" id="UP000253153"/>
    </source>
</evidence>
<gene>
    <name evidence="2" type="ORF">FIESC28_02064</name>
</gene>
<protein>
    <recommendedName>
        <fullName evidence="1">Heterokaryon incompatibility domain-containing protein</fullName>
    </recommendedName>
</protein>
<dbReference type="Proteomes" id="UP000253153">
    <property type="component" value="Unassembled WGS sequence"/>
</dbReference>
<dbReference type="PANTHER" id="PTHR33112:SF16">
    <property type="entry name" value="HETEROKARYON INCOMPATIBILITY DOMAIN-CONTAINING PROTEIN"/>
    <property type="match status" value="1"/>
</dbReference>
<dbReference type="Pfam" id="PF06985">
    <property type="entry name" value="HET"/>
    <property type="match status" value="1"/>
</dbReference>
<dbReference type="RefSeq" id="XP_031019747.1">
    <property type="nucleotide sequence ID" value="XM_031156214.1"/>
</dbReference>
<dbReference type="PANTHER" id="PTHR33112">
    <property type="entry name" value="DOMAIN PROTEIN, PUTATIVE-RELATED"/>
    <property type="match status" value="1"/>
</dbReference>
<reference evidence="2 3" key="1">
    <citation type="submission" date="2018-06" db="EMBL/GenBank/DDBJ databases">
        <title>Fusarium incarnatum-equiseti species complex species 28.</title>
        <authorList>
            <person name="Gardiner D.M."/>
        </authorList>
    </citation>
    <scope>NUCLEOTIDE SEQUENCE [LARGE SCALE GENOMIC DNA]</scope>
    <source>
        <strain evidence="2 3">FIESC_28</strain>
    </source>
</reference>
<proteinExistence type="predicted"/>
<name>A0A366S902_9HYPO</name>
<comment type="caution">
    <text evidence="2">The sequence shown here is derived from an EMBL/GenBank/DDBJ whole genome shotgun (WGS) entry which is preliminary data.</text>
</comment>
<dbReference type="AlphaFoldDB" id="A0A366S902"/>
<dbReference type="InterPro" id="IPR010730">
    <property type="entry name" value="HET"/>
</dbReference>
<sequence>MKLEEIQRGVQLGCWFCSVILTGIKNMPNWDPTKPAPNRIDFHIQRSESGIKIEAMGEFRRRVPEPSLLFYVDGQKGKNSLALQKTSRALQNCLENHSCAPKPNQFMPTRLIQIRIINDQYAAFLVQGVDLKPYVTLSHCWGPSFPPWAKTTESNLESRLSSDGIPWEELPQTFRDAIITTKRLGFEYIWIDALCIIQDSPADWEAEAMLMSEVYSYGALMLSSDASPDTNTGFFRSASMTALPWSVPGHGIPIKARFNLVHKTYGQMPSMYNPFDQSYIDPLSTRAWCYQEGRLARRVVHFSVDEVSYDCVDGVECHCGHYGPSGHTYGVNSWYKTLPDSVCTMNAKHTLWLNTATMYGQRNLTFMADRFPAISALARQFWSPVTNSIEAESSSVETESNFREISLGDYVAGFWSKFLMGDLFWYADYCPGVRTSTTSTYVAPTWSWASVTGEISWGSTGTLDAVLVSAHHVLAGPDQFGRITHAELVLKAKLVPVSLSWVIAYYKQTKEIYMDLQCRDPSSGSQACLGAYRPDHFAPEPGVKFYGGFIYNLEHPEEVPAETIPVTDGKYFALLHGETAVIIIKAIENKGSRVYERAGTVHSHRTMDSGDMRKWFEGAERQVVKII</sequence>
<keyword evidence="3" id="KW-1185">Reference proteome</keyword>
<dbReference type="OrthoDB" id="47007at2759"/>
<feature type="domain" description="Heterokaryon incompatibility" evidence="1">
    <location>
        <begin position="134"/>
        <end position="292"/>
    </location>
</feature>
<evidence type="ECO:0000259" key="1">
    <source>
        <dbReference type="Pfam" id="PF06985"/>
    </source>
</evidence>
<evidence type="ECO:0000313" key="2">
    <source>
        <dbReference type="EMBL" id="RBR25156.1"/>
    </source>
</evidence>